<dbReference type="GO" id="GO:0005524">
    <property type="term" value="F:ATP binding"/>
    <property type="evidence" value="ECO:0007669"/>
    <property type="project" value="UniProtKB-KW"/>
</dbReference>
<dbReference type="GO" id="GO:0046983">
    <property type="term" value="F:protein dimerization activity"/>
    <property type="evidence" value="ECO:0007669"/>
    <property type="project" value="InterPro"/>
</dbReference>
<proteinExistence type="predicted"/>
<feature type="domain" description="Histidine kinase/HSP90-like ATPase" evidence="10">
    <location>
        <begin position="320"/>
        <end position="409"/>
    </location>
</feature>
<evidence type="ECO:0000313" key="12">
    <source>
        <dbReference type="Proteomes" id="UP001149140"/>
    </source>
</evidence>
<evidence type="ECO:0000256" key="4">
    <source>
        <dbReference type="ARBA" id="ARBA00022679"/>
    </source>
</evidence>
<dbReference type="SMART" id="SM00065">
    <property type="entry name" value="GAF"/>
    <property type="match status" value="1"/>
</dbReference>
<dbReference type="Gene3D" id="3.30.450.40">
    <property type="match status" value="1"/>
</dbReference>
<sequence length="413" mass="43470">MSGRRSSLPPARAIAIASAAAAALFLTARRLQASEQERRRLADEQAALRRVATLVARSESTEEVFEAVVREVGLLCDADLARMERFEADRTVTAIAAWSRDGQGRLAVGTRFELQGASIAAQVYETSQAARVDSFAGASGPIAHEAETLGIRSSVGCPIVVGGRIWGVIAASTTRDTPFPPNTESRIAEFTELVATAVANGEARSALIASRVRLVTAADDARRRVARDLHDGAQQRLVGVIAALKLAQLTRASDDGESWTLVGEALAGAEAANAELRELAHGILPHILARGGLQAGVSTLVSRMRVPVNADVPGERFAADVEASAYFIVAEALTNVAKHSRAQRADVRAWVTDGLLHLDVRDNGVGGARSDGNGLTGLRDRVDALGGRLRVESPRGGGTRIAASLPLRAHGAD</sequence>
<dbReference type="SUPFAM" id="SSF55781">
    <property type="entry name" value="GAF domain-like"/>
    <property type="match status" value="1"/>
</dbReference>
<dbReference type="SUPFAM" id="SSF55874">
    <property type="entry name" value="ATPase domain of HSP90 chaperone/DNA topoisomerase II/histidine kinase"/>
    <property type="match status" value="1"/>
</dbReference>
<dbReference type="EMBL" id="JAPDOD010000050">
    <property type="protein sequence ID" value="MDA0165670.1"/>
    <property type="molecule type" value="Genomic_DNA"/>
</dbReference>
<evidence type="ECO:0000256" key="1">
    <source>
        <dbReference type="ARBA" id="ARBA00000085"/>
    </source>
</evidence>
<dbReference type="GO" id="GO:0000155">
    <property type="term" value="F:phosphorelay sensor kinase activity"/>
    <property type="evidence" value="ECO:0007669"/>
    <property type="project" value="InterPro"/>
</dbReference>
<dbReference type="InterPro" id="IPR029016">
    <property type="entry name" value="GAF-like_dom_sf"/>
</dbReference>
<dbReference type="Gene3D" id="1.20.5.1930">
    <property type="match status" value="1"/>
</dbReference>
<dbReference type="GO" id="GO:0016020">
    <property type="term" value="C:membrane"/>
    <property type="evidence" value="ECO:0007669"/>
    <property type="project" value="InterPro"/>
</dbReference>
<dbReference type="Pfam" id="PF01590">
    <property type="entry name" value="GAF"/>
    <property type="match status" value="1"/>
</dbReference>
<dbReference type="EC" id="2.7.13.3" evidence="2"/>
<evidence type="ECO:0000256" key="3">
    <source>
        <dbReference type="ARBA" id="ARBA00022553"/>
    </source>
</evidence>
<dbReference type="AlphaFoldDB" id="A0A9X3MZK5"/>
<evidence type="ECO:0000256" key="2">
    <source>
        <dbReference type="ARBA" id="ARBA00012438"/>
    </source>
</evidence>
<keyword evidence="3" id="KW-0597">Phosphoprotein</keyword>
<dbReference type="Pfam" id="PF02518">
    <property type="entry name" value="HATPase_c"/>
    <property type="match status" value="1"/>
</dbReference>
<dbReference type="CDD" id="cd16917">
    <property type="entry name" value="HATPase_UhpB-NarQ-NarX-like"/>
    <property type="match status" value="1"/>
</dbReference>
<dbReference type="InterPro" id="IPR050482">
    <property type="entry name" value="Sensor_HK_TwoCompSys"/>
</dbReference>
<dbReference type="InterPro" id="IPR036890">
    <property type="entry name" value="HATPase_C_sf"/>
</dbReference>
<dbReference type="Gene3D" id="3.30.565.10">
    <property type="entry name" value="Histidine kinase-like ATPase, C-terminal domain"/>
    <property type="match status" value="1"/>
</dbReference>
<reference evidence="11" key="1">
    <citation type="submission" date="2022-10" db="EMBL/GenBank/DDBJ databases">
        <title>The WGS of Solirubrobacter ginsenosidimutans DSM 21036.</title>
        <authorList>
            <person name="Jiang Z."/>
        </authorList>
    </citation>
    <scope>NUCLEOTIDE SEQUENCE</scope>
    <source>
        <strain evidence="11">DSM 21036</strain>
    </source>
</reference>
<evidence type="ECO:0000256" key="7">
    <source>
        <dbReference type="ARBA" id="ARBA00022840"/>
    </source>
</evidence>
<evidence type="ECO:0000256" key="6">
    <source>
        <dbReference type="ARBA" id="ARBA00022777"/>
    </source>
</evidence>
<protein>
    <recommendedName>
        <fullName evidence="2">histidine kinase</fullName>
        <ecNumber evidence="2">2.7.13.3</ecNumber>
    </recommendedName>
</protein>
<keyword evidence="7" id="KW-0067">ATP-binding</keyword>
<dbReference type="InterPro" id="IPR011712">
    <property type="entry name" value="Sig_transdc_His_kin_sub3_dim/P"/>
</dbReference>
<dbReference type="InterPro" id="IPR003018">
    <property type="entry name" value="GAF"/>
</dbReference>
<dbReference type="PANTHER" id="PTHR24421:SF10">
    <property type="entry name" value="NITRATE_NITRITE SENSOR PROTEIN NARQ"/>
    <property type="match status" value="1"/>
</dbReference>
<evidence type="ECO:0000313" key="11">
    <source>
        <dbReference type="EMBL" id="MDA0165670.1"/>
    </source>
</evidence>
<name>A0A9X3MZK5_9ACTN</name>
<keyword evidence="5" id="KW-0547">Nucleotide-binding</keyword>
<evidence type="ECO:0000256" key="5">
    <source>
        <dbReference type="ARBA" id="ARBA00022741"/>
    </source>
</evidence>
<dbReference type="SMART" id="SM00387">
    <property type="entry name" value="HATPase_c"/>
    <property type="match status" value="1"/>
</dbReference>
<dbReference type="InterPro" id="IPR003594">
    <property type="entry name" value="HATPase_dom"/>
</dbReference>
<comment type="caution">
    <text evidence="11">The sequence shown here is derived from an EMBL/GenBank/DDBJ whole genome shotgun (WGS) entry which is preliminary data.</text>
</comment>
<feature type="domain" description="GAF" evidence="9">
    <location>
        <begin position="60"/>
        <end position="208"/>
    </location>
</feature>
<accession>A0A9X3MZK5</accession>
<gene>
    <name evidence="11" type="ORF">OM076_35715</name>
</gene>
<keyword evidence="12" id="KW-1185">Reference proteome</keyword>
<evidence type="ECO:0000259" key="10">
    <source>
        <dbReference type="SMART" id="SM00387"/>
    </source>
</evidence>
<evidence type="ECO:0000256" key="8">
    <source>
        <dbReference type="ARBA" id="ARBA00023012"/>
    </source>
</evidence>
<dbReference type="Pfam" id="PF07730">
    <property type="entry name" value="HisKA_3"/>
    <property type="match status" value="1"/>
</dbReference>
<keyword evidence="6" id="KW-0418">Kinase</keyword>
<dbReference type="PANTHER" id="PTHR24421">
    <property type="entry name" value="NITRATE/NITRITE SENSOR PROTEIN NARX-RELATED"/>
    <property type="match status" value="1"/>
</dbReference>
<dbReference type="RefSeq" id="WP_270044930.1">
    <property type="nucleotide sequence ID" value="NZ_JAPDOD010000050.1"/>
</dbReference>
<keyword evidence="4" id="KW-0808">Transferase</keyword>
<dbReference type="Proteomes" id="UP001149140">
    <property type="component" value="Unassembled WGS sequence"/>
</dbReference>
<comment type="catalytic activity">
    <reaction evidence="1">
        <text>ATP + protein L-histidine = ADP + protein N-phospho-L-histidine.</text>
        <dbReference type="EC" id="2.7.13.3"/>
    </reaction>
</comment>
<evidence type="ECO:0000259" key="9">
    <source>
        <dbReference type="SMART" id="SM00065"/>
    </source>
</evidence>
<organism evidence="11 12">
    <name type="scientific">Solirubrobacter ginsenosidimutans</name>
    <dbReference type="NCBI Taxonomy" id="490573"/>
    <lineage>
        <taxon>Bacteria</taxon>
        <taxon>Bacillati</taxon>
        <taxon>Actinomycetota</taxon>
        <taxon>Thermoleophilia</taxon>
        <taxon>Solirubrobacterales</taxon>
        <taxon>Solirubrobacteraceae</taxon>
        <taxon>Solirubrobacter</taxon>
    </lineage>
</organism>
<keyword evidence="8" id="KW-0902">Two-component regulatory system</keyword>